<organism evidence="1 2">
    <name type="scientific">Pandoravirus salinus</name>
    <dbReference type="NCBI Taxonomy" id="1349410"/>
    <lineage>
        <taxon>Viruses</taxon>
        <taxon>Pandoravirus</taxon>
    </lineage>
</organism>
<dbReference type="Gene3D" id="1.25.40.20">
    <property type="entry name" value="Ankyrin repeat-containing domain"/>
    <property type="match status" value="1"/>
</dbReference>
<dbReference type="InterPro" id="IPR052050">
    <property type="entry name" value="SecEffector_AnkRepeat"/>
</dbReference>
<dbReference type="RefSeq" id="YP_008437861.1">
    <property type="nucleotide sequence ID" value="NC_022098.1"/>
</dbReference>
<name>S4VWN5_9VIRU</name>
<gene>
    <name evidence="1" type="ORF">psal_cds_783</name>
</gene>
<evidence type="ECO:0000313" key="2">
    <source>
        <dbReference type="Proteomes" id="UP000204584"/>
    </source>
</evidence>
<accession>S4VWN5</accession>
<dbReference type="Proteomes" id="UP000204584">
    <property type="component" value="Segment"/>
</dbReference>
<dbReference type="SUPFAM" id="SSF81383">
    <property type="entry name" value="F-box domain"/>
    <property type="match status" value="1"/>
</dbReference>
<dbReference type="KEGG" id="vg:16606575"/>
<sequence length="418" mass="45500">MSSSSPFDTLPEELVARILVAVPCLVRIRECSLVCLMWSRLVKDNAAMGGEPCAGFTSVRVAGECVKLGAPFEHGVSLTEQAAAAGHVACLQYAQARRREPVRFGRLLAALKGHADALKWLMTHDRLRDCMYDICTTTLSDAAIRGGDVHCLEYALASGAAFPRETACATAAAAGRLPMLVHLRAKGCAWTDEVCRAAATCKSVDCLAYAHGSGLGLDLCNVHYAIESGHNDVAMYLWANGRDPTAACMNVAARCNNLACFAYAHTRGISFGACRWEEVVKSNCVDIVQYAYAHGWVPAQRCLIGAARAGHLGIVQCLIDQGCRLDADVFVAAVKSCSMKMVKFLHEARCPHDERACTTAVQIGHVNTLRYLHEECRCPWNLRDCLYSAARLPKPQGRRGFRRYLNAHSNCTDGRCTK</sequence>
<dbReference type="EMBL" id="KC977571">
    <property type="protein sequence ID" value="AGO84788.1"/>
    <property type="molecule type" value="Genomic_DNA"/>
</dbReference>
<dbReference type="PANTHER" id="PTHR46586:SF3">
    <property type="entry name" value="ANKYRIN REPEAT-CONTAINING PROTEIN"/>
    <property type="match status" value="1"/>
</dbReference>
<dbReference type="InterPro" id="IPR036770">
    <property type="entry name" value="Ankyrin_rpt-contain_sf"/>
</dbReference>
<dbReference type="SUPFAM" id="SSF48403">
    <property type="entry name" value="Ankyrin repeat"/>
    <property type="match status" value="1"/>
</dbReference>
<dbReference type="InterPro" id="IPR036047">
    <property type="entry name" value="F-box-like_dom_sf"/>
</dbReference>
<dbReference type="PANTHER" id="PTHR46586">
    <property type="entry name" value="ANKYRIN REPEAT-CONTAINING PROTEIN"/>
    <property type="match status" value="1"/>
</dbReference>
<keyword evidence="2" id="KW-1185">Reference proteome</keyword>
<reference evidence="1 2" key="1">
    <citation type="journal article" date="2013" name="Science">
        <title>Pandoraviruses: amoeba viruses with genomes up to 2.5 Mb reaching that of parasitic eukaryotes.</title>
        <authorList>
            <person name="Philippe N."/>
            <person name="Legendre M."/>
            <person name="Doutre G."/>
            <person name="Coute Y."/>
            <person name="Poirot O."/>
            <person name="Lescot M."/>
            <person name="Arslan D."/>
            <person name="Seltzer V."/>
            <person name="Bertaux L."/>
            <person name="Bruley C."/>
            <person name="Garin J."/>
            <person name="Claverie J.M."/>
            <person name="Abergel C."/>
        </authorList>
    </citation>
    <scope>NUCLEOTIDE SEQUENCE [LARGE SCALE GENOMIC DNA]</scope>
</reference>
<dbReference type="GeneID" id="16606575"/>
<protein>
    <submittedName>
        <fullName evidence="1">Ankyrin repeat domain containing protein</fullName>
    </submittedName>
</protein>
<proteinExistence type="predicted"/>
<dbReference type="Gene3D" id="1.20.1280.50">
    <property type="match status" value="1"/>
</dbReference>
<evidence type="ECO:0000313" key="1">
    <source>
        <dbReference type="EMBL" id="AGO84788.1"/>
    </source>
</evidence>